<name>A0ABU7HJG8_9PSED</name>
<dbReference type="InterPro" id="IPR043519">
    <property type="entry name" value="NT_sf"/>
</dbReference>
<comment type="caution">
    <text evidence="1">The sequence shown here is derived from an EMBL/GenBank/DDBJ whole genome shotgun (WGS) entry which is preliminary data.</text>
</comment>
<accession>A0ABU7HJG8</accession>
<dbReference type="Proteomes" id="UP001335100">
    <property type="component" value="Unassembled WGS sequence"/>
</dbReference>
<protein>
    <recommendedName>
        <fullName evidence="3">Polymerase nucleotidyl transferase domain-containing protein</fullName>
    </recommendedName>
</protein>
<proteinExistence type="predicted"/>
<sequence>MFVFDASTIIRKVDFDFFVEREKAFLEKSKSELFERYDVLEKAPWSGGLDKYESFRDKYIKVVHEILSNVIGAYRRFLPEKCLIVEFGSFAKRTERILSDFDFTICYDAPKIEQYEVAEELIDYSLACIFGFSIDHVHGKFQHYPDMPEVHKYSEKDNHYRLVFEDGVIDYKCGPETLNENLMHIKNVRDYRTMLAGYEEKYVYGCNIDCLYSIEILENSTEHDFLGDLTALEQRYDICDGYIFDLSSYELKHEFQVSEIKKVLKSRGVVEFYIFIAALRKKIGFCTSYSMSISDFWLNEVVLEFFGEEFIGKLKSAFLKFIFYFNRIEYSLNKCGIPLSTRCYKVFSLNEMNELLAQDWGGATDISTVIDARNELASVVQEGLCLVQKRA</sequence>
<evidence type="ECO:0000313" key="2">
    <source>
        <dbReference type="Proteomes" id="UP001335100"/>
    </source>
</evidence>
<organism evidence="1 2">
    <name type="scientific">Pseudomonas ulcerans</name>
    <dbReference type="NCBI Taxonomy" id="3115852"/>
    <lineage>
        <taxon>Bacteria</taxon>
        <taxon>Pseudomonadati</taxon>
        <taxon>Pseudomonadota</taxon>
        <taxon>Gammaproteobacteria</taxon>
        <taxon>Pseudomonadales</taxon>
        <taxon>Pseudomonadaceae</taxon>
        <taxon>Pseudomonas</taxon>
    </lineage>
</organism>
<keyword evidence="2" id="KW-1185">Reference proteome</keyword>
<gene>
    <name evidence="1" type="ORF">V0R50_00455</name>
</gene>
<dbReference type="EMBL" id="JAZDQJ010000001">
    <property type="protein sequence ID" value="MEE1931673.1"/>
    <property type="molecule type" value="Genomic_DNA"/>
</dbReference>
<evidence type="ECO:0000313" key="1">
    <source>
        <dbReference type="EMBL" id="MEE1931673.1"/>
    </source>
</evidence>
<reference evidence="1 2" key="1">
    <citation type="submission" date="2024-01" db="EMBL/GenBank/DDBJ databases">
        <title>Unpublished Manusciprt.</title>
        <authorList>
            <person name="Duman M."/>
            <person name="Valdes E.G."/>
            <person name="Ajmi N."/>
            <person name="Altun S."/>
            <person name="Saticioglu I.B."/>
        </authorList>
    </citation>
    <scope>NUCLEOTIDE SEQUENCE [LARGE SCALE GENOMIC DNA]</scope>
    <source>
        <strain evidence="1 2">148P</strain>
    </source>
</reference>
<evidence type="ECO:0008006" key="3">
    <source>
        <dbReference type="Google" id="ProtNLM"/>
    </source>
</evidence>
<dbReference type="SUPFAM" id="SSF81301">
    <property type="entry name" value="Nucleotidyltransferase"/>
    <property type="match status" value="1"/>
</dbReference>
<dbReference type="RefSeq" id="WP_330072658.1">
    <property type="nucleotide sequence ID" value="NZ_JAZDQJ010000001.1"/>
</dbReference>